<dbReference type="Proteomes" id="UP000814033">
    <property type="component" value="Unassembled WGS sequence"/>
</dbReference>
<organism evidence="1 2">
    <name type="scientific">Auriscalpium vulgare</name>
    <dbReference type="NCBI Taxonomy" id="40419"/>
    <lineage>
        <taxon>Eukaryota</taxon>
        <taxon>Fungi</taxon>
        <taxon>Dikarya</taxon>
        <taxon>Basidiomycota</taxon>
        <taxon>Agaricomycotina</taxon>
        <taxon>Agaricomycetes</taxon>
        <taxon>Russulales</taxon>
        <taxon>Auriscalpiaceae</taxon>
        <taxon>Auriscalpium</taxon>
    </lineage>
</organism>
<feature type="non-terminal residue" evidence="1">
    <location>
        <position position="1"/>
    </location>
</feature>
<evidence type="ECO:0000313" key="1">
    <source>
        <dbReference type="EMBL" id="KAI0042460.1"/>
    </source>
</evidence>
<comment type="caution">
    <text evidence="1">The sequence shown here is derived from an EMBL/GenBank/DDBJ whole genome shotgun (WGS) entry which is preliminary data.</text>
</comment>
<proteinExistence type="predicted"/>
<sequence>DDLFHICNEENTTLSALTARIEAAVLCCKHLRPKIFTIKELNAEHICMAMIRALPSEFQSFRSALLLLDSLNVSSLCLSVHVKPGSPALEGGSAPLPL</sequence>
<accession>A0ACB8REX6</accession>
<protein>
    <submittedName>
        <fullName evidence="1">Uncharacterized protein</fullName>
    </submittedName>
</protein>
<dbReference type="EMBL" id="MU276065">
    <property type="protein sequence ID" value="KAI0042460.1"/>
    <property type="molecule type" value="Genomic_DNA"/>
</dbReference>
<gene>
    <name evidence="1" type="ORF">FA95DRAFT_1636652</name>
</gene>
<reference evidence="1" key="2">
    <citation type="journal article" date="2022" name="New Phytol.">
        <title>Evolutionary transition to the ectomycorrhizal habit in the genomes of a hyperdiverse lineage of mushroom-forming fungi.</title>
        <authorList>
            <person name="Looney B."/>
            <person name="Miyauchi S."/>
            <person name="Morin E."/>
            <person name="Drula E."/>
            <person name="Courty P.E."/>
            <person name="Kohler A."/>
            <person name="Kuo A."/>
            <person name="LaButti K."/>
            <person name="Pangilinan J."/>
            <person name="Lipzen A."/>
            <person name="Riley R."/>
            <person name="Andreopoulos W."/>
            <person name="He G."/>
            <person name="Johnson J."/>
            <person name="Nolan M."/>
            <person name="Tritt A."/>
            <person name="Barry K.W."/>
            <person name="Grigoriev I.V."/>
            <person name="Nagy L.G."/>
            <person name="Hibbett D."/>
            <person name="Henrissat B."/>
            <person name="Matheny P.B."/>
            <person name="Labbe J."/>
            <person name="Martin F.M."/>
        </authorList>
    </citation>
    <scope>NUCLEOTIDE SEQUENCE</scope>
    <source>
        <strain evidence="1">FP105234-sp</strain>
    </source>
</reference>
<reference evidence="1" key="1">
    <citation type="submission" date="2021-02" db="EMBL/GenBank/DDBJ databases">
        <authorList>
            <consortium name="DOE Joint Genome Institute"/>
            <person name="Ahrendt S."/>
            <person name="Looney B.P."/>
            <person name="Miyauchi S."/>
            <person name="Morin E."/>
            <person name="Drula E."/>
            <person name="Courty P.E."/>
            <person name="Chicoki N."/>
            <person name="Fauchery L."/>
            <person name="Kohler A."/>
            <person name="Kuo A."/>
            <person name="Labutti K."/>
            <person name="Pangilinan J."/>
            <person name="Lipzen A."/>
            <person name="Riley R."/>
            <person name="Andreopoulos W."/>
            <person name="He G."/>
            <person name="Johnson J."/>
            <person name="Barry K.W."/>
            <person name="Grigoriev I.V."/>
            <person name="Nagy L."/>
            <person name="Hibbett D."/>
            <person name="Henrissat B."/>
            <person name="Matheny P.B."/>
            <person name="Labbe J."/>
            <person name="Martin F."/>
        </authorList>
    </citation>
    <scope>NUCLEOTIDE SEQUENCE</scope>
    <source>
        <strain evidence="1">FP105234-sp</strain>
    </source>
</reference>
<keyword evidence="2" id="KW-1185">Reference proteome</keyword>
<evidence type="ECO:0000313" key="2">
    <source>
        <dbReference type="Proteomes" id="UP000814033"/>
    </source>
</evidence>
<name>A0ACB8REX6_9AGAM</name>